<feature type="domain" description="Ig-like" evidence="9">
    <location>
        <begin position="215"/>
        <end position="302"/>
    </location>
</feature>
<dbReference type="CDD" id="cd00063">
    <property type="entry name" value="FN3"/>
    <property type="match status" value="2"/>
</dbReference>
<feature type="compositionally biased region" description="Basic and acidic residues" evidence="6">
    <location>
        <begin position="1005"/>
        <end position="1014"/>
    </location>
</feature>
<dbReference type="InterPro" id="IPR013106">
    <property type="entry name" value="Ig_V-set"/>
</dbReference>
<evidence type="ECO:0000256" key="6">
    <source>
        <dbReference type="SAM" id="MobiDB-lite"/>
    </source>
</evidence>
<dbReference type="Pfam" id="PF07679">
    <property type="entry name" value="I-set"/>
    <property type="match status" value="1"/>
</dbReference>
<organism evidence="11 12">
    <name type="scientific">Mytilus edulis</name>
    <name type="common">Blue mussel</name>
    <dbReference type="NCBI Taxonomy" id="6550"/>
    <lineage>
        <taxon>Eukaryota</taxon>
        <taxon>Metazoa</taxon>
        <taxon>Spiralia</taxon>
        <taxon>Lophotrochozoa</taxon>
        <taxon>Mollusca</taxon>
        <taxon>Bivalvia</taxon>
        <taxon>Autobranchia</taxon>
        <taxon>Pteriomorphia</taxon>
        <taxon>Mytilida</taxon>
        <taxon>Mytiloidea</taxon>
        <taxon>Mytilidae</taxon>
        <taxon>Mytilinae</taxon>
        <taxon>Mytilus</taxon>
    </lineage>
</organism>
<feature type="chain" id="PRO_5035764658" evidence="8">
    <location>
        <begin position="24"/>
        <end position="1284"/>
    </location>
</feature>
<feature type="domain" description="Ig-like" evidence="9">
    <location>
        <begin position="309"/>
        <end position="389"/>
    </location>
</feature>
<proteinExistence type="predicted"/>
<evidence type="ECO:0000313" key="11">
    <source>
        <dbReference type="EMBL" id="CAG2199720.1"/>
    </source>
</evidence>
<evidence type="ECO:0000256" key="5">
    <source>
        <dbReference type="SAM" id="Coils"/>
    </source>
</evidence>
<dbReference type="PANTHER" id="PTHR12231">
    <property type="entry name" value="CTX-RELATED TYPE I TRANSMEMBRANE PROTEIN"/>
    <property type="match status" value="1"/>
</dbReference>
<dbReference type="InterPro" id="IPR036179">
    <property type="entry name" value="Ig-like_dom_sf"/>
</dbReference>
<dbReference type="PROSITE" id="PS51257">
    <property type="entry name" value="PROKAR_LIPOPROTEIN"/>
    <property type="match status" value="1"/>
</dbReference>
<sequence length="1284" mass="145024">MERRCGYLLWFWIGISSCLQASAQAPPKITDSTPSKYKQQQGKTITLYCKVSGTPEPTGFWTKDNREVQSSSRVTISSDNTEVEIRDLQRSDGGTYTCKFSNTIGSISQRIDLIVEGAAYILSPPSNTTAVEGQRVTLHCGADAFPNNITYRWYFNDRNVNTYLGYGQRIYIQPDGTLVLSSVNKDDMGWYICRPSNGVGQDPEASAFLNVTYLPKILSMPSRLIWALGFTERLDCLVDANPPVSEIIWIKDRFIVQFGQGSTTQLANGSLLIYNVKKSDEGSYSCTPVSSVGNGQSSPLVQVIVRDPPKFTYRPEARYIRKPNDSVVMPCGASGVPPPLITWRKVSGVLDFGGRVTRLGGNLTIVHIEKQDHGLYECEASNDFTRIVTTTQLIIESTTPHAPYNVTVITSWFDAYVTWIPAYNGGSTQSFVIWYRSVNGEVSTWVTMRIENATNLKVFRLEPDTLYEFKVLSRNAYGDGNFSEVKLARTLGVVETFVRLPCMLVYTILFMTDLLVEDKNSFCIVDILIKEWNRTQTSRRHEIGEADSYPTALPTLPSGHTYIPIITRPLGERPPSPRNTTAFFENGGIRITWLAPIANNKTPILYYVIEQTTSNNWKPLDNQVIAPSTSSFIKDGIIPSTTYRFRVYAYSSVSYSLPGNEAVIVTPAESKGLFLSEAEIGGIVGGLLFLLVAVLLAIIGIICSRKKDRSRPDKYGNVKYMGTSEEMERTTVPHRMEDSSKWSRSFSDSRADAIRGFEGSGVFIVPDANRQLYRKEDLQHDNYLWDGLNPSSNTFDTDQSYSRHNRSRDSYKRYDNVDSFESGWYPESQRDRSYPDSQGHSLTRPRSIKSPYTSHGFPDPIDDFMSRQPSSGRRKDLDDSDSDDNGFLPLRPPLPFGYDPTPINRFPSYGDRSYDRSYSRDQPSYIDNDDDVFSPHIPHVQKSGFPRHSSMKPSSTQTYLTDDPISFTTPYNDISSVHPSPEHTYQNIPFQRPWHSFPTYNSNDRDIPKFDNPRLSHSLGYNPPKQVARVQPNNTSPKTYTRDHLQGTVDKLRRGPRHRKSRSASRNSAPEFDRSDGYPVGRRGHASDSEVGRGRDFDRHGRPYSYDSDPSSYIPRGSLRGRYFPDSRSFRDDPTPDSLSSGIGSKNTSQATGSTSGSRVPRPSLSYSSLLSPQDNDFSQDSPFHDQSLHRDTSADENYEFDTPDLDTILAYPASSGGDELLSAIESGLSTSDFYYDLYPKPSKQSKYENSEQRFEKLRQEYHQFQRQQHEMSQHHHFIDSEML</sequence>
<evidence type="ECO:0000259" key="10">
    <source>
        <dbReference type="PROSITE" id="PS50853"/>
    </source>
</evidence>
<feature type="domain" description="Ig-like" evidence="9">
    <location>
        <begin position="118"/>
        <end position="212"/>
    </location>
</feature>
<feature type="transmembrane region" description="Helical" evidence="7">
    <location>
        <begin position="680"/>
        <end position="703"/>
    </location>
</feature>
<keyword evidence="7" id="KW-1133">Transmembrane helix</keyword>
<feature type="region of interest" description="Disordered" evidence="6">
    <location>
        <begin position="1005"/>
        <end position="1201"/>
    </location>
</feature>
<dbReference type="InterPro" id="IPR013783">
    <property type="entry name" value="Ig-like_fold"/>
</dbReference>
<feature type="domain" description="Fibronectin type-III" evidence="10">
    <location>
        <begin position="399"/>
        <end position="493"/>
    </location>
</feature>
<dbReference type="InterPro" id="IPR003598">
    <property type="entry name" value="Ig_sub2"/>
</dbReference>
<evidence type="ECO:0000256" key="4">
    <source>
        <dbReference type="ARBA" id="ARBA00023319"/>
    </source>
</evidence>
<feature type="signal peptide" evidence="8">
    <location>
        <begin position="1"/>
        <end position="23"/>
    </location>
</feature>
<feature type="compositionally biased region" description="Basic and acidic residues" evidence="6">
    <location>
        <begin position="1085"/>
        <end position="1101"/>
    </location>
</feature>
<evidence type="ECO:0000256" key="3">
    <source>
        <dbReference type="ARBA" id="ARBA00023157"/>
    </source>
</evidence>
<keyword evidence="12" id="KW-1185">Reference proteome</keyword>
<feature type="coiled-coil region" evidence="5">
    <location>
        <begin position="1241"/>
        <end position="1268"/>
    </location>
</feature>
<feature type="compositionally biased region" description="Basic residues" evidence="6">
    <location>
        <begin position="1054"/>
        <end position="1063"/>
    </location>
</feature>
<evidence type="ECO:0000259" key="9">
    <source>
        <dbReference type="PROSITE" id="PS50835"/>
    </source>
</evidence>
<keyword evidence="1 8" id="KW-0732">Signal</keyword>
<feature type="compositionally biased region" description="Low complexity" evidence="6">
    <location>
        <begin position="1158"/>
        <end position="1173"/>
    </location>
</feature>
<dbReference type="Pfam" id="PF00041">
    <property type="entry name" value="fn3"/>
    <property type="match status" value="2"/>
</dbReference>
<feature type="compositionally biased region" description="Low complexity" evidence="6">
    <location>
        <begin position="1103"/>
        <end position="1113"/>
    </location>
</feature>
<reference evidence="11" key="1">
    <citation type="submission" date="2021-03" db="EMBL/GenBank/DDBJ databases">
        <authorList>
            <person name="Bekaert M."/>
        </authorList>
    </citation>
    <scope>NUCLEOTIDE SEQUENCE</scope>
</reference>
<dbReference type="SMART" id="SM00409">
    <property type="entry name" value="IG"/>
    <property type="match status" value="4"/>
</dbReference>
<evidence type="ECO:0000256" key="2">
    <source>
        <dbReference type="ARBA" id="ARBA00022737"/>
    </source>
</evidence>
<feature type="region of interest" description="Disordered" evidence="6">
    <location>
        <begin position="822"/>
        <end position="918"/>
    </location>
</feature>
<evidence type="ECO:0000256" key="1">
    <source>
        <dbReference type="ARBA" id="ARBA00022729"/>
    </source>
</evidence>
<feature type="domain" description="Fibronectin type-III" evidence="10">
    <location>
        <begin position="574"/>
        <end position="669"/>
    </location>
</feature>
<dbReference type="EMBL" id="CAJPWZ010000722">
    <property type="protein sequence ID" value="CAG2199720.1"/>
    <property type="molecule type" value="Genomic_DNA"/>
</dbReference>
<dbReference type="FunFam" id="2.60.40.10:FF:001223">
    <property type="entry name" value="Sidekick cell adhesion molecule 1"/>
    <property type="match status" value="1"/>
</dbReference>
<comment type="caution">
    <text evidence="11">The sequence shown here is derived from an EMBL/GenBank/DDBJ whole genome shotgun (WGS) entry which is preliminary data.</text>
</comment>
<keyword evidence="7" id="KW-0472">Membrane</keyword>
<dbReference type="PROSITE" id="PS50853">
    <property type="entry name" value="FN3"/>
    <property type="match status" value="2"/>
</dbReference>
<evidence type="ECO:0000256" key="7">
    <source>
        <dbReference type="SAM" id="Phobius"/>
    </source>
</evidence>
<feature type="compositionally biased region" description="Basic and acidic residues" evidence="6">
    <location>
        <begin position="1183"/>
        <end position="1194"/>
    </location>
</feature>
<dbReference type="InterPro" id="IPR013098">
    <property type="entry name" value="Ig_I-set"/>
</dbReference>
<dbReference type="SUPFAM" id="SSF48726">
    <property type="entry name" value="Immunoglobulin"/>
    <property type="match status" value="4"/>
</dbReference>
<feature type="compositionally biased region" description="Polar residues" evidence="6">
    <location>
        <begin position="1137"/>
        <end position="1157"/>
    </location>
</feature>
<dbReference type="SMART" id="SM00060">
    <property type="entry name" value="FN3"/>
    <property type="match status" value="2"/>
</dbReference>
<evidence type="ECO:0000256" key="8">
    <source>
        <dbReference type="SAM" id="SignalP"/>
    </source>
</evidence>
<dbReference type="Pfam" id="PF13927">
    <property type="entry name" value="Ig_3"/>
    <property type="match status" value="3"/>
</dbReference>
<dbReference type="OrthoDB" id="6234674at2759"/>
<keyword evidence="3" id="KW-1015">Disulfide bond</keyword>
<feature type="domain" description="Ig-like" evidence="9">
    <location>
        <begin position="27"/>
        <end position="114"/>
    </location>
</feature>
<dbReference type="SUPFAM" id="SSF49265">
    <property type="entry name" value="Fibronectin type III"/>
    <property type="match status" value="1"/>
</dbReference>
<name>A0A8S3QVX7_MYTED</name>
<feature type="compositionally biased region" description="Basic and acidic residues" evidence="6">
    <location>
        <begin position="1040"/>
        <end position="1053"/>
    </location>
</feature>
<dbReference type="InterPro" id="IPR036116">
    <property type="entry name" value="FN3_sf"/>
</dbReference>
<keyword evidence="5" id="KW-0175">Coiled coil</keyword>
<accession>A0A8S3QVX7</accession>
<keyword evidence="7" id="KW-0812">Transmembrane</keyword>
<protein>
    <submittedName>
        <fullName evidence="11">IGSF9B</fullName>
    </submittedName>
</protein>
<dbReference type="SMART" id="SM00408">
    <property type="entry name" value="IGc2"/>
    <property type="match status" value="4"/>
</dbReference>
<dbReference type="PANTHER" id="PTHR12231:SF253">
    <property type="entry name" value="DPR-INTERACTING PROTEIN ETA, ISOFORM B-RELATED"/>
    <property type="match status" value="1"/>
</dbReference>
<dbReference type="SMART" id="SM00406">
    <property type="entry name" value="IGv"/>
    <property type="match status" value="2"/>
</dbReference>
<evidence type="ECO:0000313" key="12">
    <source>
        <dbReference type="Proteomes" id="UP000683360"/>
    </source>
</evidence>
<dbReference type="Gene3D" id="2.60.40.10">
    <property type="entry name" value="Immunoglobulins"/>
    <property type="match status" value="6"/>
</dbReference>
<feature type="compositionally biased region" description="Basic and acidic residues" evidence="6">
    <location>
        <begin position="1123"/>
        <end position="1134"/>
    </location>
</feature>
<dbReference type="InterPro" id="IPR007110">
    <property type="entry name" value="Ig-like_dom"/>
</dbReference>
<keyword evidence="4" id="KW-0393">Immunoglobulin domain</keyword>
<dbReference type="InterPro" id="IPR051170">
    <property type="entry name" value="Neural/epithelial_adhesion"/>
</dbReference>
<dbReference type="InterPro" id="IPR003961">
    <property type="entry name" value="FN3_dom"/>
</dbReference>
<gene>
    <name evidence="11" type="ORF">MEDL_14299</name>
</gene>
<dbReference type="InterPro" id="IPR003599">
    <property type="entry name" value="Ig_sub"/>
</dbReference>
<keyword evidence="2" id="KW-0677">Repeat</keyword>
<dbReference type="PROSITE" id="PS50835">
    <property type="entry name" value="IG_LIKE"/>
    <property type="match status" value="4"/>
</dbReference>
<dbReference type="Proteomes" id="UP000683360">
    <property type="component" value="Unassembled WGS sequence"/>
</dbReference>